<comment type="caution">
    <text evidence="2">The sequence shown here is derived from an EMBL/GenBank/DDBJ whole genome shotgun (WGS) entry which is preliminary data.</text>
</comment>
<reference evidence="2" key="1">
    <citation type="submission" date="2019-10" db="EMBL/GenBank/DDBJ databases">
        <authorList>
            <consortium name="Genoscope - CEA"/>
            <person name="William W."/>
        </authorList>
    </citation>
    <scope>NUCLEOTIDE SEQUENCE [LARGE SCALE GENOMIC DNA]</scope>
    <source>
        <strain evidence="2">BBR_PRJEB10994</strain>
    </source>
</reference>
<feature type="signal peptide" evidence="1">
    <location>
        <begin position="1"/>
        <end position="27"/>
    </location>
</feature>
<evidence type="ECO:0000313" key="3">
    <source>
        <dbReference type="Proteomes" id="UP000182190"/>
    </source>
</evidence>
<proteinExistence type="predicted"/>
<dbReference type="RefSeq" id="WP_083621858.1">
    <property type="nucleotide sequence ID" value="NZ_LR735018.1"/>
</dbReference>
<keyword evidence="1" id="KW-0732">Signal</keyword>
<dbReference type="EMBL" id="CZCS02000222">
    <property type="protein sequence ID" value="VXD24303.1"/>
    <property type="molecule type" value="Genomic_DNA"/>
</dbReference>
<organism evidence="2 3">
    <name type="scientific">Planktothrix paucivesiculata PCC 9631</name>
    <dbReference type="NCBI Taxonomy" id="671071"/>
    <lineage>
        <taxon>Bacteria</taxon>
        <taxon>Bacillati</taxon>
        <taxon>Cyanobacteriota</taxon>
        <taxon>Cyanophyceae</taxon>
        <taxon>Oscillatoriophycideae</taxon>
        <taxon>Oscillatoriales</taxon>
        <taxon>Microcoleaceae</taxon>
        <taxon>Planktothrix</taxon>
    </lineage>
</organism>
<evidence type="ECO:0000256" key="1">
    <source>
        <dbReference type="SAM" id="SignalP"/>
    </source>
</evidence>
<feature type="chain" id="PRO_5031419583" evidence="1">
    <location>
        <begin position="28"/>
        <end position="91"/>
    </location>
</feature>
<dbReference type="OrthoDB" id="461676at2"/>
<sequence>MLKFVIAALVALQIVLLSSWVIPSANATSPDSVVYVWDYAAVGSSQVVCKKVVFHPENRPLPDGVEVQPARINSTIVNDADCSHLTKPISS</sequence>
<keyword evidence="3" id="KW-1185">Reference proteome</keyword>
<name>A0A7Z9E2V0_9CYAN</name>
<dbReference type="Proteomes" id="UP000182190">
    <property type="component" value="Unassembled WGS sequence"/>
</dbReference>
<evidence type="ECO:0000313" key="2">
    <source>
        <dbReference type="EMBL" id="VXD24303.1"/>
    </source>
</evidence>
<protein>
    <submittedName>
        <fullName evidence="2">Uncharacterized protein</fullName>
    </submittedName>
</protein>
<dbReference type="AlphaFoldDB" id="A0A7Z9E2V0"/>
<accession>A0A7Z9E2V0</accession>
<gene>
    <name evidence="2" type="ORF">PL9631_790039</name>
</gene>